<organism evidence="1 2">
    <name type="scientific">Populus alba</name>
    <name type="common">White poplar</name>
    <dbReference type="NCBI Taxonomy" id="43335"/>
    <lineage>
        <taxon>Eukaryota</taxon>
        <taxon>Viridiplantae</taxon>
        <taxon>Streptophyta</taxon>
        <taxon>Embryophyta</taxon>
        <taxon>Tracheophyta</taxon>
        <taxon>Spermatophyta</taxon>
        <taxon>Magnoliopsida</taxon>
        <taxon>eudicotyledons</taxon>
        <taxon>Gunneridae</taxon>
        <taxon>Pentapetalae</taxon>
        <taxon>rosids</taxon>
        <taxon>fabids</taxon>
        <taxon>Malpighiales</taxon>
        <taxon>Salicaceae</taxon>
        <taxon>Saliceae</taxon>
        <taxon>Populus</taxon>
    </lineage>
</organism>
<keyword evidence="2" id="KW-1185">Reference proteome</keyword>
<evidence type="ECO:0000313" key="1">
    <source>
        <dbReference type="EMBL" id="KAL3565721.1"/>
    </source>
</evidence>
<sequence length="155" mass="17286">MAVLLLLMILKLKLFSMASLISHLQKYSLPLISLAYILDARTQFGCIFVSVSCFWFLDLQGVMSIPASMTVTAPFAFFLFAMITNLWQFDWPTAAPDVMLWMTVYAKGVSVLMPGDDVPTFLAHPAPAPCRPERIIQPLQQHSRCLSYTSTSSSS</sequence>
<dbReference type="Proteomes" id="UP000309997">
    <property type="component" value="Unassembled WGS sequence"/>
</dbReference>
<protein>
    <submittedName>
        <fullName evidence="1">Uncharacterized protein</fullName>
    </submittedName>
</protein>
<proteinExistence type="predicted"/>
<comment type="caution">
    <text evidence="1">The sequence shown here is derived from an EMBL/GenBank/DDBJ whole genome shotgun (WGS) entry which is preliminary data.</text>
</comment>
<gene>
    <name evidence="1" type="ORF">D5086_033767</name>
</gene>
<reference evidence="1 2" key="1">
    <citation type="journal article" date="2024" name="Plant Biotechnol. J.">
        <title>Genome and CRISPR/Cas9 system of a widespread forest tree (Populus alba) in the world.</title>
        <authorList>
            <person name="Liu Y.J."/>
            <person name="Jiang P.F."/>
            <person name="Han X.M."/>
            <person name="Li X.Y."/>
            <person name="Wang H.M."/>
            <person name="Wang Y.J."/>
            <person name="Wang X.X."/>
            <person name="Zeng Q.Y."/>
        </authorList>
    </citation>
    <scope>NUCLEOTIDE SEQUENCE [LARGE SCALE GENOMIC DNA]</scope>
    <source>
        <strain evidence="2">cv. PAL-ZL1</strain>
    </source>
</reference>
<dbReference type="EMBL" id="RCHU02000019">
    <property type="protein sequence ID" value="KAL3565721.1"/>
    <property type="molecule type" value="Genomic_DNA"/>
</dbReference>
<evidence type="ECO:0000313" key="2">
    <source>
        <dbReference type="Proteomes" id="UP000309997"/>
    </source>
</evidence>
<name>A0ACC4AHT5_POPAL</name>
<accession>A0ACC4AHT5</accession>